<dbReference type="RefSeq" id="WP_181267545.1">
    <property type="nucleotide sequence ID" value="NZ_BAAAGB010000001.1"/>
</dbReference>
<feature type="domain" description="Anti-sigma factor NepR" evidence="2">
    <location>
        <begin position="52"/>
        <end position="81"/>
    </location>
</feature>
<evidence type="ECO:0000313" key="4">
    <source>
        <dbReference type="Proteomes" id="UP000589292"/>
    </source>
</evidence>
<proteinExistence type="predicted"/>
<dbReference type="AlphaFoldDB" id="A0A7V8RED5"/>
<evidence type="ECO:0000313" key="3">
    <source>
        <dbReference type="EMBL" id="MBA1374908.1"/>
    </source>
</evidence>
<keyword evidence="4" id="KW-1185">Reference proteome</keyword>
<dbReference type="Proteomes" id="UP000589292">
    <property type="component" value="Unassembled WGS sequence"/>
</dbReference>
<comment type="caution">
    <text evidence="3">The sequence shown here is derived from an EMBL/GenBank/DDBJ whole genome shotgun (WGS) entry which is preliminary data.</text>
</comment>
<name>A0A7V8RED5_9SPHN</name>
<accession>A0A7V8RED5</accession>
<dbReference type="Pfam" id="PF18557">
    <property type="entry name" value="NepR"/>
    <property type="match status" value="1"/>
</dbReference>
<protein>
    <recommendedName>
        <fullName evidence="2">Anti-sigma factor NepR domain-containing protein</fullName>
    </recommendedName>
</protein>
<gene>
    <name evidence="3" type="ORF">FG486_11210</name>
</gene>
<sequence length="81" mass="8701">MLVHRDNDDQSGGDKPVKGRAGTKPHLVSENPAPGDPAAADQPGGDDGKTHLIGDALKSVYQRTLEEEIPDDFLDLLKQLK</sequence>
<reference evidence="3 4" key="1">
    <citation type="journal article" date="1994" name="Int. J. Syst. Bacteriol.">
        <title>Phylogenetic positions of novel aerobic, bacteriochlorophyll a-containing bacteria and description of Roseococcus thiosulfatophilus gen. nov., sp. nov., Erythromicrobium ramosum gen. nov., sp. nov., and Erythrobacter litoralis sp. nov.</title>
        <authorList>
            <person name="Yurkov V."/>
            <person name="Stackebrandt E."/>
            <person name="Holmes A."/>
            <person name="Fuerst J.A."/>
            <person name="Hugenholtz P."/>
            <person name="Golecki J."/>
            <person name="Gad'on N."/>
            <person name="Gorlenko V.M."/>
            <person name="Kompantseva E.I."/>
            <person name="Drews G."/>
        </authorList>
    </citation>
    <scope>NUCLEOTIDE SEQUENCE [LARGE SCALE GENOMIC DNA]</scope>
    <source>
        <strain evidence="3 4">KR-99</strain>
    </source>
</reference>
<dbReference type="EMBL" id="VDES01000002">
    <property type="protein sequence ID" value="MBA1374908.1"/>
    <property type="molecule type" value="Genomic_DNA"/>
</dbReference>
<evidence type="ECO:0000259" key="2">
    <source>
        <dbReference type="Pfam" id="PF18557"/>
    </source>
</evidence>
<feature type="compositionally biased region" description="Low complexity" evidence="1">
    <location>
        <begin position="32"/>
        <end position="43"/>
    </location>
</feature>
<dbReference type="InterPro" id="IPR041649">
    <property type="entry name" value="NepR"/>
</dbReference>
<evidence type="ECO:0000256" key="1">
    <source>
        <dbReference type="SAM" id="MobiDB-lite"/>
    </source>
</evidence>
<feature type="region of interest" description="Disordered" evidence="1">
    <location>
        <begin position="1"/>
        <end position="50"/>
    </location>
</feature>
<organism evidence="3 4">
    <name type="scientific">Sphingomonas ursincola</name>
    <dbReference type="NCBI Taxonomy" id="56361"/>
    <lineage>
        <taxon>Bacteria</taxon>
        <taxon>Pseudomonadati</taxon>
        <taxon>Pseudomonadota</taxon>
        <taxon>Alphaproteobacteria</taxon>
        <taxon>Sphingomonadales</taxon>
        <taxon>Sphingomonadaceae</taxon>
        <taxon>Sphingomonas</taxon>
    </lineage>
</organism>